<dbReference type="OrthoDB" id="9805770at2"/>
<evidence type="ECO:0000313" key="5">
    <source>
        <dbReference type="EMBL" id="GAP12500.1"/>
    </source>
</evidence>
<keyword evidence="3 5" id="KW-0012">Acyltransferase</keyword>
<dbReference type="RefSeq" id="WP_075071918.1">
    <property type="nucleotide sequence ID" value="NZ_DF967972.1"/>
</dbReference>
<dbReference type="Gene3D" id="3.30.559.10">
    <property type="entry name" value="Chloramphenicol acetyltransferase-like domain"/>
    <property type="match status" value="1"/>
</dbReference>
<dbReference type="AlphaFoldDB" id="A0A0S7BCT7"/>
<dbReference type="GO" id="GO:0031405">
    <property type="term" value="F:lipoic acid binding"/>
    <property type="evidence" value="ECO:0007669"/>
    <property type="project" value="TreeGrafter"/>
</dbReference>
<dbReference type="SUPFAM" id="SSF52777">
    <property type="entry name" value="CoA-dependent acyltransferases"/>
    <property type="match status" value="1"/>
</dbReference>
<evidence type="ECO:0000256" key="1">
    <source>
        <dbReference type="ARBA" id="ARBA00001938"/>
    </source>
</evidence>
<keyword evidence="6" id="KW-1185">Reference proteome</keyword>
<dbReference type="PANTHER" id="PTHR43178">
    <property type="entry name" value="DIHYDROLIPOAMIDE ACETYLTRANSFERASE COMPONENT OF PYRUVATE DEHYDROGENASE COMPLEX"/>
    <property type="match status" value="1"/>
</dbReference>
<evidence type="ECO:0000259" key="4">
    <source>
        <dbReference type="Pfam" id="PF00198"/>
    </source>
</evidence>
<evidence type="ECO:0000313" key="6">
    <source>
        <dbReference type="Proteomes" id="UP000055060"/>
    </source>
</evidence>
<name>A0A0S7BCT7_9CHLR</name>
<dbReference type="GO" id="GO:0016407">
    <property type="term" value="F:acetyltransferase activity"/>
    <property type="evidence" value="ECO:0007669"/>
    <property type="project" value="TreeGrafter"/>
</dbReference>
<keyword evidence="2 5" id="KW-0808">Transferase</keyword>
<dbReference type="Proteomes" id="UP000055060">
    <property type="component" value="Unassembled WGS sequence"/>
</dbReference>
<evidence type="ECO:0000256" key="2">
    <source>
        <dbReference type="ARBA" id="ARBA00022679"/>
    </source>
</evidence>
<keyword evidence="5" id="KW-0670">Pyruvate</keyword>
<evidence type="ECO:0000256" key="3">
    <source>
        <dbReference type="ARBA" id="ARBA00023315"/>
    </source>
</evidence>
<dbReference type="EMBL" id="DF967972">
    <property type="protein sequence ID" value="GAP12500.1"/>
    <property type="molecule type" value="Genomic_DNA"/>
</dbReference>
<reference evidence="5" key="1">
    <citation type="submission" date="2015-07" db="EMBL/GenBank/DDBJ databases">
        <title>Draft Genome Sequences of Anaerolinea thermolimosa IMO-1, Bellilinea caldifistulae GOMI-1, Leptolinea tardivitalis YMTK-2, Levilinea saccharolytica KIBI-1,Longilinea arvoryzae KOME-1, Previously Described as Members of the Anaerolineaceae (Chloroflexi).</title>
        <authorList>
            <person name="Sekiguchi Y."/>
            <person name="Ohashi A."/>
            <person name="Matsuura N."/>
            <person name="Tourlousse M.D."/>
        </authorList>
    </citation>
    <scope>NUCLEOTIDE SEQUENCE [LARGE SCALE GENOMIC DNA]</scope>
    <source>
        <strain evidence="5">KOME-1</strain>
    </source>
</reference>
<dbReference type="InterPro" id="IPR001078">
    <property type="entry name" value="2-oxoacid_DH_actylTfrase"/>
</dbReference>
<dbReference type="GO" id="GO:0005737">
    <property type="term" value="C:cytoplasm"/>
    <property type="evidence" value="ECO:0007669"/>
    <property type="project" value="TreeGrafter"/>
</dbReference>
<proteinExistence type="predicted"/>
<dbReference type="PANTHER" id="PTHR43178:SF5">
    <property type="entry name" value="LIPOAMIDE ACYLTRANSFERASE COMPONENT OF BRANCHED-CHAIN ALPHA-KETO ACID DEHYDROGENASE COMPLEX, MITOCHONDRIAL"/>
    <property type="match status" value="1"/>
</dbReference>
<feature type="domain" description="2-oxoacid dehydrogenase acyltransferase catalytic" evidence="4">
    <location>
        <begin position="30"/>
        <end position="131"/>
    </location>
</feature>
<dbReference type="InterPro" id="IPR023213">
    <property type="entry name" value="CAT-like_dom_sf"/>
</dbReference>
<comment type="cofactor">
    <cofactor evidence="1">
        <name>(R)-lipoate</name>
        <dbReference type="ChEBI" id="CHEBI:83088"/>
    </cofactor>
</comment>
<gene>
    <name evidence="5" type="ORF">LARV_00235</name>
</gene>
<dbReference type="InterPro" id="IPR050743">
    <property type="entry name" value="2-oxoacid_DH_E2_comp"/>
</dbReference>
<protein>
    <submittedName>
        <fullName evidence="5">Pyruvate/2-oxoglutarate dehydrogenase complex, dihydrolipoamide acyltransferase (E2) component</fullName>
    </submittedName>
</protein>
<dbReference type="STRING" id="360412.LARV_00235"/>
<organism evidence="5">
    <name type="scientific">Longilinea arvoryzae</name>
    <dbReference type="NCBI Taxonomy" id="360412"/>
    <lineage>
        <taxon>Bacteria</taxon>
        <taxon>Bacillati</taxon>
        <taxon>Chloroflexota</taxon>
        <taxon>Anaerolineae</taxon>
        <taxon>Anaerolineales</taxon>
        <taxon>Anaerolineaceae</taxon>
        <taxon>Longilinea</taxon>
    </lineage>
</organism>
<feature type="domain" description="2-oxoacid dehydrogenase acyltransferase catalytic" evidence="4">
    <location>
        <begin position="184"/>
        <end position="261"/>
    </location>
</feature>
<accession>A0A0S7BCT7</accession>
<sequence>MTGKHFHEILYPSSRQLTFDMGKIGLGKHHVKALLEVDVTDAWTAVRESRRTSRKISFTAWLLKVIADCAAHHPPVAGLNQAARGRVVVFDDIDLSIVVEKEVNGALVPLPYVIRKADQKTIFQIQDEIEAAKGQPIQGEKNYVLGDEGGPTYLKWFTRLPQWLRLILFRIYLSDPQRVKNAMGTIMVTTVGMLGHTRGWIMPTSIHPLCLAFGSLNEQPAVRGGEIQKRSILHLTVLIDHDVTDGMPAARFVDDLVRKMESGFGL</sequence>
<dbReference type="Pfam" id="PF00198">
    <property type="entry name" value="2-oxoacid_dh"/>
    <property type="match status" value="2"/>
</dbReference>